<comment type="caution">
    <text evidence="2">The sequence shown here is derived from an EMBL/GenBank/DDBJ whole genome shotgun (WGS) entry which is preliminary data.</text>
</comment>
<sequence length="134" mass="14974">MTKNPVLKAFRPLILLFIITTTLFLTSRAKLGQWNFDVDVLMVGNLVLFAATAVSFYLFSRSMGSSNPAAIVRTVYGGVFSKMMICLVTVFIYISIVQKDVNKGGILGCMFLYLVYTTIEVIILMKLSKQKKNV</sequence>
<dbReference type="EMBL" id="LWBP01000078">
    <property type="protein sequence ID" value="OQP65100.1"/>
    <property type="molecule type" value="Genomic_DNA"/>
</dbReference>
<feature type="transmembrane region" description="Helical" evidence="1">
    <location>
        <begin position="71"/>
        <end position="93"/>
    </location>
</feature>
<keyword evidence="1" id="KW-0812">Transmembrane</keyword>
<reference evidence="3" key="1">
    <citation type="submission" date="2016-04" db="EMBL/GenBank/DDBJ databases">
        <authorList>
            <person name="Chen L."/>
            <person name="Zhuang W."/>
            <person name="Wang G."/>
        </authorList>
    </citation>
    <scope>NUCLEOTIDE SEQUENCE [LARGE SCALE GENOMIC DNA]</scope>
    <source>
        <strain evidence="3">208</strain>
    </source>
</reference>
<organism evidence="2 3">
    <name type="scientific">Niastella populi</name>
    <dbReference type="NCBI Taxonomy" id="550983"/>
    <lineage>
        <taxon>Bacteria</taxon>
        <taxon>Pseudomonadati</taxon>
        <taxon>Bacteroidota</taxon>
        <taxon>Chitinophagia</taxon>
        <taxon>Chitinophagales</taxon>
        <taxon>Chitinophagaceae</taxon>
        <taxon>Niastella</taxon>
    </lineage>
</organism>
<evidence type="ECO:0000313" key="3">
    <source>
        <dbReference type="Proteomes" id="UP000192276"/>
    </source>
</evidence>
<gene>
    <name evidence="2" type="ORF">A4R26_15470</name>
</gene>
<accession>A0A1V9G3E3</accession>
<dbReference type="OrthoDB" id="669730at2"/>
<feature type="transmembrane region" description="Helical" evidence="1">
    <location>
        <begin position="39"/>
        <end position="59"/>
    </location>
</feature>
<dbReference type="STRING" id="550983.A4R26_15470"/>
<dbReference type="RefSeq" id="WP_081163427.1">
    <property type="nucleotide sequence ID" value="NZ_LWBP01000078.1"/>
</dbReference>
<dbReference type="Proteomes" id="UP000192276">
    <property type="component" value="Unassembled WGS sequence"/>
</dbReference>
<keyword evidence="1" id="KW-1133">Transmembrane helix</keyword>
<keyword evidence="3" id="KW-1185">Reference proteome</keyword>
<evidence type="ECO:0000313" key="2">
    <source>
        <dbReference type="EMBL" id="OQP65100.1"/>
    </source>
</evidence>
<keyword evidence="1" id="KW-0472">Membrane</keyword>
<dbReference type="AlphaFoldDB" id="A0A1V9G3E3"/>
<proteinExistence type="predicted"/>
<evidence type="ECO:0000256" key="1">
    <source>
        <dbReference type="SAM" id="Phobius"/>
    </source>
</evidence>
<protein>
    <recommendedName>
        <fullName evidence="4">ATP synthase subunit I</fullName>
    </recommendedName>
</protein>
<feature type="transmembrane region" description="Helical" evidence="1">
    <location>
        <begin position="105"/>
        <end position="125"/>
    </location>
</feature>
<evidence type="ECO:0008006" key="4">
    <source>
        <dbReference type="Google" id="ProtNLM"/>
    </source>
</evidence>
<name>A0A1V9G3E3_9BACT</name>